<feature type="compositionally biased region" description="Basic and acidic residues" evidence="11">
    <location>
        <begin position="122"/>
        <end position="141"/>
    </location>
</feature>
<evidence type="ECO:0000259" key="12">
    <source>
        <dbReference type="PROSITE" id="PS50103"/>
    </source>
</evidence>
<dbReference type="PANTHER" id="PTHR14738:SF29">
    <property type="entry name" value="ZINC FINGER CCCH DOMAIN-CONTAINING PROTEIN 14"/>
    <property type="match status" value="1"/>
</dbReference>
<evidence type="ECO:0000256" key="4">
    <source>
        <dbReference type="ARBA" id="ARBA00022723"/>
    </source>
</evidence>
<sequence>MEIGTEISHKIRSAIKAKLVDLGAYVDDELPDYIMVMVANKKTKEQMADDLSLFLGNNTEKFTSWLHSLLTKLKAITSGNSADTRMEDLIKDEQPKAEPVIVHEDAIQDRTKSQTGVSQTKKTTEINDALKEKEKQKKEKSVTSNKSAAHKDQKLEEPATDIVEVTIKDDEFREEEPKDSLHKSTQDKKQTKVSSKVLPTVQKAAPVRSVTSVAPAKVSAKSGASSRYTPKTSKVRPVVHAQRRSVVGTVVHHSEEEEDEEEYDPHNPAVGSVASVIRVTERKSSVPKSLQANKSLLLKAMTEAETSVTSKKAALRKPSIKPQYLEPFEDARSLLTRTVHQSEETRKTSHALVRPVQRSRGMQLYSKTRREELLQRLGASASSEEDQEKEVEFEVYPEMDSRIIKTYQPTRVHLPVDYSSDILNLNDSEDNSDVDRIGESDSIDRIPDNRKIINSPRSAGMTSPKFVVTLDGVNPSDLRHRRRGSYSDEEDMDSNEGGEVIIVEDSATKNLTSRKRPPVQGLSINLAADSDEDAVEEQENNTSPRKKMKPAERCKFWPTCKNGESCQYHHPKTQCKTFPKCKYGDKCLFVHPNCKFDANCSRSDCPFTHASKRSPVIPTVQQVVIAPPKFLFPTSHASIPPVPKGPKQITCKYIPNCTNVNCVFSHPKPCRFGISCNNKSQCAFTHPSLPTQDKLKWKAGT</sequence>
<dbReference type="InterPro" id="IPR000571">
    <property type="entry name" value="Znf_CCCH"/>
</dbReference>
<feature type="compositionally biased region" description="Basic and acidic residues" evidence="11">
    <location>
        <begin position="93"/>
        <end position="112"/>
    </location>
</feature>
<dbReference type="Gene3D" id="4.10.1000.30">
    <property type="match status" value="1"/>
</dbReference>
<keyword evidence="7 10" id="KW-0862">Zinc</keyword>
<protein>
    <recommendedName>
        <fullName evidence="3">Zinc finger CCCH domain-containing protein 14</fullName>
    </recommendedName>
</protein>
<feature type="region of interest" description="Disordered" evidence="11">
    <location>
        <begin position="526"/>
        <end position="547"/>
    </location>
</feature>
<dbReference type="PANTHER" id="PTHR14738">
    <property type="entry name" value="ZINC FINGER CCCH DOMAIN-CONTAINING PROTEIN 14"/>
    <property type="match status" value="1"/>
</dbReference>
<dbReference type="InterPro" id="IPR040366">
    <property type="entry name" value="Nab2/ZC3H14"/>
</dbReference>
<dbReference type="FunFam" id="4.10.1000.40:FF:000006">
    <property type="entry name" value="Zinc finger CCCH domain-containing protein 14"/>
    <property type="match status" value="1"/>
</dbReference>
<gene>
    <name evidence="14 15" type="primary">LOC106173623</name>
</gene>
<dbReference type="RefSeq" id="XP_013410253.1">
    <property type="nucleotide sequence ID" value="XM_013554799.1"/>
</dbReference>
<dbReference type="FunFam" id="4.10.1000.30:FF:000001">
    <property type="entry name" value="Zinc finger CCCH domain-containing protein 14"/>
    <property type="match status" value="1"/>
</dbReference>
<dbReference type="KEGG" id="lak:106173623"/>
<evidence type="ECO:0000256" key="2">
    <source>
        <dbReference type="ARBA" id="ARBA00008423"/>
    </source>
</evidence>
<evidence type="ECO:0000256" key="3">
    <source>
        <dbReference type="ARBA" id="ARBA00015071"/>
    </source>
</evidence>
<dbReference type="Pfam" id="PF14608">
    <property type="entry name" value="zf-CCCH_2"/>
    <property type="match status" value="5"/>
</dbReference>
<keyword evidence="4 10" id="KW-0479">Metal-binding</keyword>
<organism evidence="13 15">
    <name type="scientific">Lingula anatina</name>
    <name type="common">Brachiopod</name>
    <name type="synonym">Lingula unguis</name>
    <dbReference type="NCBI Taxonomy" id="7574"/>
    <lineage>
        <taxon>Eukaryota</taxon>
        <taxon>Metazoa</taxon>
        <taxon>Spiralia</taxon>
        <taxon>Lophotrochozoa</taxon>
        <taxon>Brachiopoda</taxon>
        <taxon>Linguliformea</taxon>
        <taxon>Lingulata</taxon>
        <taxon>Lingulida</taxon>
        <taxon>Linguloidea</taxon>
        <taxon>Lingulidae</taxon>
        <taxon>Lingula</taxon>
    </lineage>
</organism>
<keyword evidence="5" id="KW-0677">Repeat</keyword>
<dbReference type="OrthoDB" id="5589010at2759"/>
<evidence type="ECO:0000256" key="6">
    <source>
        <dbReference type="ARBA" id="ARBA00022771"/>
    </source>
</evidence>
<evidence type="ECO:0000313" key="15">
    <source>
        <dbReference type="RefSeq" id="XP_013410254.1"/>
    </source>
</evidence>
<dbReference type="GO" id="GO:0016607">
    <property type="term" value="C:nuclear speck"/>
    <property type="evidence" value="ECO:0007669"/>
    <property type="project" value="UniProtKB-SubCell"/>
</dbReference>
<evidence type="ECO:0000256" key="11">
    <source>
        <dbReference type="SAM" id="MobiDB-lite"/>
    </source>
</evidence>
<evidence type="ECO:0000313" key="13">
    <source>
        <dbReference type="Proteomes" id="UP000085678"/>
    </source>
</evidence>
<dbReference type="Proteomes" id="UP000085678">
    <property type="component" value="Unplaced"/>
</dbReference>
<comment type="subcellular location">
    <subcellularLocation>
        <location evidence="1">Nucleus speckle</location>
    </subcellularLocation>
</comment>
<evidence type="ECO:0000313" key="14">
    <source>
        <dbReference type="RefSeq" id="XP_013410253.1"/>
    </source>
</evidence>
<evidence type="ECO:0000256" key="10">
    <source>
        <dbReference type="PROSITE-ProRule" id="PRU00723"/>
    </source>
</evidence>
<name>A0A1S3JK21_LINAN</name>
<dbReference type="GeneID" id="106173623"/>
<reference evidence="14 15" key="1">
    <citation type="submission" date="2025-04" db="UniProtKB">
        <authorList>
            <consortium name="RefSeq"/>
        </authorList>
    </citation>
    <scope>IDENTIFICATION</scope>
    <source>
        <tissue evidence="14 15">Gonads</tissue>
    </source>
</reference>
<dbReference type="PROSITE" id="PS50103">
    <property type="entry name" value="ZF_C3H1"/>
    <property type="match status" value="1"/>
</dbReference>
<evidence type="ECO:0000256" key="5">
    <source>
        <dbReference type="ARBA" id="ARBA00022737"/>
    </source>
</evidence>
<dbReference type="SMART" id="SM00356">
    <property type="entry name" value="ZnF_C3H1"/>
    <property type="match status" value="3"/>
</dbReference>
<evidence type="ECO:0000256" key="9">
    <source>
        <dbReference type="ARBA" id="ARBA00023242"/>
    </source>
</evidence>
<feature type="region of interest" description="Disordered" evidence="11">
    <location>
        <begin position="93"/>
        <end position="269"/>
    </location>
</feature>
<dbReference type="Gene3D" id="1.20.1390.10">
    <property type="entry name" value="PWI domain"/>
    <property type="match status" value="1"/>
</dbReference>
<dbReference type="STRING" id="7574.A0A1S3JK21"/>
<evidence type="ECO:0000256" key="8">
    <source>
        <dbReference type="ARBA" id="ARBA00022884"/>
    </source>
</evidence>
<proteinExistence type="inferred from homology"/>
<dbReference type="GO" id="GO:0008143">
    <property type="term" value="F:poly(A) binding"/>
    <property type="evidence" value="ECO:0007669"/>
    <property type="project" value="InterPro"/>
</dbReference>
<evidence type="ECO:0000256" key="1">
    <source>
        <dbReference type="ARBA" id="ARBA00004324"/>
    </source>
</evidence>
<feature type="domain" description="C3H1-type" evidence="12">
    <location>
        <begin position="548"/>
        <end position="573"/>
    </location>
</feature>
<feature type="compositionally biased region" description="Polar residues" evidence="11">
    <location>
        <begin position="222"/>
        <end position="232"/>
    </location>
</feature>
<keyword evidence="6 10" id="KW-0863">Zinc-finger</keyword>
<dbReference type="GO" id="GO:0043488">
    <property type="term" value="P:regulation of mRNA stability"/>
    <property type="evidence" value="ECO:0007669"/>
    <property type="project" value="InterPro"/>
</dbReference>
<keyword evidence="8" id="KW-0694">RNA-binding</keyword>
<dbReference type="GO" id="GO:0008270">
    <property type="term" value="F:zinc ion binding"/>
    <property type="evidence" value="ECO:0007669"/>
    <property type="project" value="UniProtKB-KW"/>
</dbReference>
<comment type="similarity">
    <text evidence="2">Belongs to the ZC3H14 family.</text>
</comment>
<dbReference type="AlphaFoldDB" id="A0A1S3JK21"/>
<keyword evidence="9" id="KW-0539">Nucleus</keyword>
<feature type="compositionally biased region" description="Acidic residues" evidence="11">
    <location>
        <begin position="529"/>
        <end position="539"/>
    </location>
</feature>
<feature type="zinc finger region" description="C3H1-type" evidence="10">
    <location>
        <begin position="548"/>
        <end position="573"/>
    </location>
</feature>
<dbReference type="Gene3D" id="4.10.1000.40">
    <property type="match status" value="1"/>
</dbReference>
<dbReference type="RefSeq" id="XP_013410254.1">
    <property type="nucleotide sequence ID" value="XM_013554800.1"/>
</dbReference>
<evidence type="ECO:0000256" key="7">
    <source>
        <dbReference type="ARBA" id="ARBA00022833"/>
    </source>
</evidence>
<accession>A0A1S3JK21</accession>
<feature type="compositionally biased region" description="Basic and acidic residues" evidence="11">
    <location>
        <begin position="166"/>
        <end position="190"/>
    </location>
</feature>
<dbReference type="GO" id="GO:0005737">
    <property type="term" value="C:cytoplasm"/>
    <property type="evidence" value="ECO:0007669"/>
    <property type="project" value="TreeGrafter"/>
</dbReference>
<keyword evidence="13" id="KW-1185">Reference proteome</keyword>